<proteinExistence type="predicted"/>
<sequence>MTEYLDLLMFAALMAAVLSGFPVAFSIAGTAIAFAFLGWSLGVMNISLLGAMSQRIYGLLTNGVLIAIPLFVLMGAVLEKSRIAEDMLDTMGRSFGSLRGGLGISVVLVGMLLAASTGIVGATVIAMGMIALPTMLRSGYDPRLAAGIVCASGTLGQIIPPSTLLIILSDVVSNAYQQAQYEQGKFAIDTISVGQIFAAALLPGLTMVVLYILYILIRGGLRPADVPVLKDADVRLPLSETLSAILPAILLILAVLGAILSGVASPTEAASVGGLGAILMAAIKIGKSRKFLLLGTTCLVLLAMGASLYPVRLQRSDLSALDYVMGGGYMALTLIGAVAILLAVKRLITQKTLQPALNSTLTMTSMIFATILAAGIFSLVFIGLGGEERVHEVLSDLPGGPTGALLFCMLFIFFLGFFLDFVEITVIVLPLVMPTLILMGHDPVWLSVLIAINLQTSFLTPPFGFSLFYLRGVAPKELSTGQIYAGVAPFILIQILAVTVIWFLPEIATLLPELLF</sequence>
<feature type="transmembrane region" description="Helical" evidence="8">
    <location>
        <begin position="31"/>
        <end position="49"/>
    </location>
</feature>
<dbReference type="AlphaFoldDB" id="A0A1H3G3M9"/>
<feature type="domain" description="TRAP C4-dicarboxylate transport system permease DctM subunit" evidence="9">
    <location>
        <begin position="335"/>
        <end position="507"/>
    </location>
</feature>
<gene>
    <name evidence="10" type="ORF">SAMN05444358_1255</name>
</gene>
<evidence type="ECO:0000256" key="7">
    <source>
        <dbReference type="RuleBase" id="RU369079"/>
    </source>
</evidence>
<keyword evidence="5 8" id="KW-1133">Transmembrane helix</keyword>
<evidence type="ECO:0000256" key="6">
    <source>
        <dbReference type="ARBA" id="ARBA00023136"/>
    </source>
</evidence>
<keyword evidence="2" id="KW-1003">Cell membrane</keyword>
<feature type="transmembrane region" description="Helical" evidence="8">
    <location>
        <begin position="323"/>
        <end position="344"/>
    </location>
</feature>
<dbReference type="InterPro" id="IPR010656">
    <property type="entry name" value="DctM"/>
</dbReference>
<feature type="transmembrane region" description="Helical" evidence="8">
    <location>
        <begin position="144"/>
        <end position="168"/>
    </location>
</feature>
<evidence type="ECO:0000256" key="8">
    <source>
        <dbReference type="SAM" id="Phobius"/>
    </source>
</evidence>
<comment type="subcellular location">
    <subcellularLocation>
        <location evidence="1 7">Cell inner membrane</location>
        <topology evidence="1 7">Multi-pass membrane protein</topology>
    </subcellularLocation>
</comment>
<dbReference type="GO" id="GO:0005886">
    <property type="term" value="C:plasma membrane"/>
    <property type="evidence" value="ECO:0007669"/>
    <property type="project" value="UniProtKB-SubCell"/>
</dbReference>
<feature type="transmembrane region" description="Helical" evidence="8">
    <location>
        <begin position="269"/>
        <end position="286"/>
    </location>
</feature>
<feature type="transmembrane region" description="Helical" evidence="8">
    <location>
        <begin position="404"/>
        <end position="432"/>
    </location>
</feature>
<feature type="transmembrane region" description="Helical" evidence="8">
    <location>
        <begin position="482"/>
        <end position="504"/>
    </location>
</feature>
<evidence type="ECO:0000256" key="1">
    <source>
        <dbReference type="ARBA" id="ARBA00004429"/>
    </source>
</evidence>
<name>A0A1H3G3M9_9RHOB</name>
<reference evidence="11" key="1">
    <citation type="submission" date="2016-10" db="EMBL/GenBank/DDBJ databases">
        <authorList>
            <person name="Varghese N."/>
            <person name="Submissions S."/>
        </authorList>
    </citation>
    <scope>NUCLEOTIDE SEQUENCE [LARGE SCALE GENOMIC DNA]</scope>
    <source>
        <strain evidence="11">DSM 27839</strain>
    </source>
</reference>
<keyword evidence="3 7" id="KW-0997">Cell inner membrane</keyword>
<feature type="transmembrane region" description="Helical" evidence="8">
    <location>
        <begin position="444"/>
        <end position="470"/>
    </location>
</feature>
<dbReference type="RefSeq" id="WP_176797740.1">
    <property type="nucleotide sequence ID" value="NZ_FNNP01000025.1"/>
</dbReference>
<feature type="transmembrane region" description="Helical" evidence="8">
    <location>
        <begin position="196"/>
        <end position="217"/>
    </location>
</feature>
<accession>A0A1H3G3M9</accession>
<evidence type="ECO:0000259" key="9">
    <source>
        <dbReference type="Pfam" id="PF06808"/>
    </source>
</evidence>
<keyword evidence="11" id="KW-1185">Reference proteome</keyword>
<feature type="transmembrane region" description="Helical" evidence="8">
    <location>
        <begin position="56"/>
        <end position="78"/>
    </location>
</feature>
<keyword evidence="7" id="KW-0813">Transport</keyword>
<evidence type="ECO:0000256" key="4">
    <source>
        <dbReference type="ARBA" id="ARBA00022692"/>
    </source>
</evidence>
<dbReference type="PANTHER" id="PTHR33362">
    <property type="entry name" value="SIALIC ACID TRAP TRANSPORTER PERMEASE PROTEIN SIAT-RELATED"/>
    <property type="match status" value="1"/>
</dbReference>
<evidence type="ECO:0000313" key="11">
    <source>
        <dbReference type="Proteomes" id="UP000183400"/>
    </source>
</evidence>
<feature type="domain" description="TRAP C4-dicarboxylate transport system permease DctM subunit" evidence="9">
    <location>
        <begin position="11"/>
        <end position="284"/>
    </location>
</feature>
<dbReference type="STRING" id="985054.SAMN05444358_1255"/>
<feature type="transmembrane region" description="Helical" evidence="8">
    <location>
        <begin position="102"/>
        <end position="132"/>
    </location>
</feature>
<evidence type="ECO:0000313" key="10">
    <source>
        <dbReference type="EMBL" id="SDX97617.1"/>
    </source>
</evidence>
<feature type="transmembrane region" description="Helical" evidence="8">
    <location>
        <begin position="238"/>
        <end position="263"/>
    </location>
</feature>
<dbReference type="Pfam" id="PF06808">
    <property type="entry name" value="DctM"/>
    <property type="match status" value="2"/>
</dbReference>
<dbReference type="PANTHER" id="PTHR33362:SF7">
    <property type="entry name" value="SLL1103 PROTEIN"/>
    <property type="match status" value="1"/>
</dbReference>
<dbReference type="Proteomes" id="UP000183400">
    <property type="component" value="Unassembled WGS sequence"/>
</dbReference>
<evidence type="ECO:0000256" key="2">
    <source>
        <dbReference type="ARBA" id="ARBA00022475"/>
    </source>
</evidence>
<comment type="function">
    <text evidence="7">Part of the tripartite ATP-independent periplasmic (TRAP) transport system.</text>
</comment>
<keyword evidence="6 8" id="KW-0472">Membrane</keyword>
<protein>
    <submittedName>
        <fullName evidence="10">TRAP transporter, DctM subunit</fullName>
    </submittedName>
</protein>
<dbReference type="InterPro" id="IPR004681">
    <property type="entry name" value="TRAP_DctM"/>
</dbReference>
<evidence type="ECO:0000256" key="5">
    <source>
        <dbReference type="ARBA" id="ARBA00022989"/>
    </source>
</evidence>
<feature type="transmembrane region" description="Helical" evidence="8">
    <location>
        <begin position="291"/>
        <end position="311"/>
    </location>
</feature>
<feature type="transmembrane region" description="Helical" evidence="8">
    <location>
        <begin position="365"/>
        <end position="384"/>
    </location>
</feature>
<dbReference type="GO" id="GO:0022857">
    <property type="term" value="F:transmembrane transporter activity"/>
    <property type="evidence" value="ECO:0007669"/>
    <property type="project" value="UniProtKB-UniRule"/>
</dbReference>
<dbReference type="EMBL" id="FNNP01000025">
    <property type="protein sequence ID" value="SDX97617.1"/>
    <property type="molecule type" value="Genomic_DNA"/>
</dbReference>
<keyword evidence="4 8" id="KW-0812">Transmembrane</keyword>
<organism evidence="10 11">
    <name type="scientific">Ruegeria halocynthiae</name>
    <dbReference type="NCBI Taxonomy" id="985054"/>
    <lineage>
        <taxon>Bacteria</taxon>
        <taxon>Pseudomonadati</taxon>
        <taxon>Pseudomonadota</taxon>
        <taxon>Alphaproteobacteria</taxon>
        <taxon>Rhodobacterales</taxon>
        <taxon>Roseobacteraceae</taxon>
        <taxon>Ruegeria</taxon>
    </lineage>
</organism>
<evidence type="ECO:0000256" key="3">
    <source>
        <dbReference type="ARBA" id="ARBA00022519"/>
    </source>
</evidence>